<name>A0A9W9CVW3_9PEZI</name>
<reference evidence="1" key="1">
    <citation type="submission" date="2022-10" db="EMBL/GenBank/DDBJ databases">
        <title>Tapping the CABI collections for fungal endophytes: first genome assemblies for Collariella, Neodidymelliopsis, Ascochyta clinopodiicola, Didymella pomorum, Didymosphaeria variabile, Neocosmospora piperis and Neocucurbitaria cava.</title>
        <authorList>
            <person name="Hill R."/>
        </authorList>
    </citation>
    <scope>NUCLEOTIDE SEQUENCE</scope>
    <source>
        <strain evidence="1">IMI 355082</strain>
    </source>
</reference>
<proteinExistence type="predicted"/>
<gene>
    <name evidence="1" type="ORF">N0V93_004486</name>
</gene>
<keyword evidence="2" id="KW-1185">Reference proteome</keyword>
<dbReference type="Proteomes" id="UP001140453">
    <property type="component" value="Unassembled WGS sequence"/>
</dbReference>
<comment type="caution">
    <text evidence="1">The sequence shown here is derived from an EMBL/GenBank/DDBJ whole genome shotgun (WGS) entry which is preliminary data.</text>
</comment>
<dbReference type="AlphaFoldDB" id="A0A9W9CVW3"/>
<evidence type="ECO:0000313" key="1">
    <source>
        <dbReference type="EMBL" id="KAJ4390887.1"/>
    </source>
</evidence>
<evidence type="ECO:0000313" key="2">
    <source>
        <dbReference type="Proteomes" id="UP001140453"/>
    </source>
</evidence>
<accession>A0A9W9CVW3</accession>
<dbReference type="EMBL" id="JAPEVB010000003">
    <property type="protein sequence ID" value="KAJ4390887.1"/>
    <property type="molecule type" value="Genomic_DNA"/>
</dbReference>
<sequence>MSLRISCATLGRRGASLLTSSFQPSNLRPIALDSARISNCHHRTQSRFSSSKISTLTPPWQFEDLTRPERRAFERWGPNYWEHMPVEQQEYAQKMAEKRAETAARLEQEFGSDWYAIMREATAIKDQRELAEEKEQLDDTKKYRKQDMKAKKALRRQFFDEQKATKAERLHEAMREVVRNRARF</sequence>
<protein>
    <submittedName>
        <fullName evidence="1">Uncharacterized protein</fullName>
    </submittedName>
</protein>
<organism evidence="1 2">
    <name type="scientific">Gnomoniopsis smithogilvyi</name>
    <dbReference type="NCBI Taxonomy" id="1191159"/>
    <lineage>
        <taxon>Eukaryota</taxon>
        <taxon>Fungi</taxon>
        <taxon>Dikarya</taxon>
        <taxon>Ascomycota</taxon>
        <taxon>Pezizomycotina</taxon>
        <taxon>Sordariomycetes</taxon>
        <taxon>Sordariomycetidae</taxon>
        <taxon>Diaporthales</taxon>
        <taxon>Gnomoniaceae</taxon>
        <taxon>Gnomoniopsis</taxon>
    </lineage>
</organism>
<dbReference type="OrthoDB" id="10327358at2759"/>